<comment type="cofactor">
    <cofactor evidence="2">
        <name>Mn(2+)</name>
        <dbReference type="ChEBI" id="CHEBI:29035"/>
    </cofactor>
</comment>
<comment type="subcellular location">
    <subcellularLocation>
        <location evidence="3">Membrane</location>
        <topology evidence="3">Multi-pass membrane protein</topology>
    </subcellularLocation>
</comment>
<reference evidence="16 17" key="1">
    <citation type="submission" date="2021-06" db="EMBL/GenBank/DDBJ databases">
        <authorList>
            <person name="Palmer J.M."/>
        </authorList>
    </citation>
    <scope>NUCLEOTIDE SEQUENCE [LARGE SCALE GENOMIC DNA]</scope>
    <source>
        <strain evidence="16 17">XC_2019</strain>
        <tissue evidence="16">Muscle</tissue>
    </source>
</reference>
<feature type="transmembrane region" description="Helical" evidence="14">
    <location>
        <begin position="339"/>
        <end position="361"/>
    </location>
</feature>
<dbReference type="InterPro" id="IPR001054">
    <property type="entry name" value="A/G_cyclase"/>
</dbReference>
<protein>
    <recommendedName>
        <fullName evidence="4">adenylate cyclase</fullName>
        <ecNumber evidence="4">4.6.1.1</ecNumber>
    </recommendedName>
</protein>
<keyword evidence="8" id="KW-0067">ATP-binding</keyword>
<dbReference type="PANTHER" id="PTHR45627:SF6">
    <property type="entry name" value="ADENYLATE CYCLASE TYPE 2"/>
    <property type="match status" value="1"/>
</dbReference>
<keyword evidence="12" id="KW-0456">Lyase</keyword>
<dbReference type="Gene3D" id="3.30.70.1230">
    <property type="entry name" value="Nucleotide cyclase"/>
    <property type="match status" value="1"/>
</dbReference>
<keyword evidence="11 14" id="KW-0472">Membrane</keyword>
<keyword evidence="17" id="KW-1185">Reference proteome</keyword>
<evidence type="ECO:0000256" key="14">
    <source>
        <dbReference type="SAM" id="Phobius"/>
    </source>
</evidence>
<evidence type="ECO:0000256" key="5">
    <source>
        <dbReference type="ARBA" id="ARBA00022692"/>
    </source>
</evidence>
<dbReference type="InterPro" id="IPR029787">
    <property type="entry name" value="Nucleotide_cyclase"/>
</dbReference>
<dbReference type="PROSITE" id="PS50125">
    <property type="entry name" value="GUANYLATE_CYCLASE_2"/>
    <property type="match status" value="1"/>
</dbReference>
<evidence type="ECO:0000256" key="8">
    <source>
        <dbReference type="ARBA" id="ARBA00022840"/>
    </source>
</evidence>
<evidence type="ECO:0000256" key="9">
    <source>
        <dbReference type="ARBA" id="ARBA00022842"/>
    </source>
</evidence>
<feature type="region of interest" description="Disordered" evidence="13">
    <location>
        <begin position="265"/>
        <end position="310"/>
    </location>
</feature>
<feature type="region of interest" description="Disordered" evidence="13">
    <location>
        <begin position="158"/>
        <end position="179"/>
    </location>
</feature>
<dbReference type="Pfam" id="PF00211">
    <property type="entry name" value="Guanylate_cyc"/>
    <property type="match status" value="1"/>
</dbReference>
<dbReference type="EMBL" id="JAHRIN010000136">
    <property type="protein sequence ID" value="MEQ2190648.1"/>
    <property type="molecule type" value="Genomic_DNA"/>
</dbReference>
<comment type="caution">
    <text evidence="16">The sequence shown here is derived from an EMBL/GenBank/DDBJ whole genome shotgun (WGS) entry which is preliminary data.</text>
</comment>
<accession>A0ABV0Q539</accession>
<evidence type="ECO:0000256" key="11">
    <source>
        <dbReference type="ARBA" id="ARBA00023136"/>
    </source>
</evidence>
<evidence type="ECO:0000256" key="10">
    <source>
        <dbReference type="ARBA" id="ARBA00022989"/>
    </source>
</evidence>
<feature type="compositionally biased region" description="Low complexity" evidence="13">
    <location>
        <begin position="272"/>
        <end position="290"/>
    </location>
</feature>
<dbReference type="SUPFAM" id="SSF55073">
    <property type="entry name" value="Nucleotide cyclase"/>
    <property type="match status" value="1"/>
</dbReference>
<evidence type="ECO:0000256" key="1">
    <source>
        <dbReference type="ARBA" id="ARBA00001593"/>
    </source>
</evidence>
<gene>
    <name evidence="16" type="ORF">XENOCAPTIV_003701</name>
</gene>
<evidence type="ECO:0000256" key="4">
    <source>
        <dbReference type="ARBA" id="ARBA00012201"/>
    </source>
</evidence>
<feature type="transmembrane region" description="Helical" evidence="14">
    <location>
        <begin position="463"/>
        <end position="484"/>
    </location>
</feature>
<evidence type="ECO:0000256" key="6">
    <source>
        <dbReference type="ARBA" id="ARBA00022723"/>
    </source>
</evidence>
<feature type="transmembrane region" description="Helical" evidence="14">
    <location>
        <begin position="373"/>
        <end position="397"/>
    </location>
</feature>
<comment type="catalytic activity">
    <reaction evidence="1">
        <text>ATP = 3',5'-cyclic AMP + diphosphate</text>
        <dbReference type="Rhea" id="RHEA:15389"/>
        <dbReference type="ChEBI" id="CHEBI:30616"/>
        <dbReference type="ChEBI" id="CHEBI:33019"/>
        <dbReference type="ChEBI" id="CHEBI:58165"/>
        <dbReference type="EC" id="4.6.1.1"/>
    </reaction>
</comment>
<feature type="transmembrane region" description="Helical" evidence="14">
    <location>
        <begin position="403"/>
        <end position="423"/>
    </location>
</feature>
<name>A0ABV0Q539_9TELE</name>
<evidence type="ECO:0000256" key="3">
    <source>
        <dbReference type="ARBA" id="ARBA00004141"/>
    </source>
</evidence>
<evidence type="ECO:0000256" key="13">
    <source>
        <dbReference type="SAM" id="MobiDB-lite"/>
    </source>
</evidence>
<keyword evidence="5 14" id="KW-0812">Transmembrane</keyword>
<keyword evidence="6" id="KW-0479">Metal-binding</keyword>
<evidence type="ECO:0000259" key="15">
    <source>
        <dbReference type="PROSITE" id="PS50125"/>
    </source>
</evidence>
<feature type="compositionally biased region" description="Polar residues" evidence="13">
    <location>
        <begin position="161"/>
        <end position="179"/>
    </location>
</feature>
<sequence length="632" mass="68879">MICSLIPVGAVINQIRGRYRTGRLKIYSNPGINVTWKPTGCMGKCSPDMQKADKPVEITMPDEARALQDGFRPGQEAAQVALVPNIVVNPSDGKGKANTLELDDFTHKRDGFKQQNVTSDLTGRSQSGLGVSQVSVEVGEVKTAHGPEPLKAISLLRGREVSSQSTEQDLPVESSSNKLQNDINLPLQAISCTDSDYSSTKSSPGYACSSSSTDVYNGELLELNKKTLEKMSSISPVNLFETSLDSDKANKSDLDLNRGDSMWDVASKSNVGDSPNGSSSGISDVSSKVSQTRESIDVRSDQDDDGQSVRSRRSVKEGVCCCYQATNRAFMHCVEETPAMLSGLLLSIIFCVVIIVVIPATGRLTSKNKADHVGDLSVVCVVLCLSTLLLVCLPWVATVRRCGGVLALFVWGTLYVTAIVFIFTEGPVTAWEQVAFFLFLSLSVYTVLPLSLAWALIVGIGTSVSHIIIISEGLLLSVLPRYIAVELKSEVIKRLSKPKSNDANETGNHPNFHSLYVRQHRDKNECLRIKILGDCYYCVSGLPDPIPSHAINCVRMGLDMCTAIRRVHITEETLQHLNEAYEVEDGDGESRNSHLNGRKTYLVMDPNKPNSVARRPNTVGVNLFVGKIFFLT</sequence>
<feature type="domain" description="Guanylate cyclase" evidence="15">
    <location>
        <begin position="517"/>
        <end position="586"/>
    </location>
</feature>
<proteinExistence type="predicted"/>
<dbReference type="Proteomes" id="UP001434883">
    <property type="component" value="Unassembled WGS sequence"/>
</dbReference>
<evidence type="ECO:0000256" key="12">
    <source>
        <dbReference type="ARBA" id="ARBA00023239"/>
    </source>
</evidence>
<dbReference type="EC" id="4.6.1.1" evidence="4"/>
<keyword evidence="9" id="KW-0460">Magnesium</keyword>
<dbReference type="PANTHER" id="PTHR45627">
    <property type="entry name" value="ADENYLATE CYCLASE TYPE 1"/>
    <property type="match status" value="1"/>
</dbReference>
<evidence type="ECO:0000313" key="16">
    <source>
        <dbReference type="EMBL" id="MEQ2190648.1"/>
    </source>
</evidence>
<organism evidence="16 17">
    <name type="scientific">Xenoophorus captivus</name>
    <dbReference type="NCBI Taxonomy" id="1517983"/>
    <lineage>
        <taxon>Eukaryota</taxon>
        <taxon>Metazoa</taxon>
        <taxon>Chordata</taxon>
        <taxon>Craniata</taxon>
        <taxon>Vertebrata</taxon>
        <taxon>Euteleostomi</taxon>
        <taxon>Actinopterygii</taxon>
        <taxon>Neopterygii</taxon>
        <taxon>Teleostei</taxon>
        <taxon>Neoteleostei</taxon>
        <taxon>Acanthomorphata</taxon>
        <taxon>Ovalentaria</taxon>
        <taxon>Atherinomorphae</taxon>
        <taxon>Cyprinodontiformes</taxon>
        <taxon>Goodeidae</taxon>
        <taxon>Xenoophorus</taxon>
    </lineage>
</organism>
<keyword evidence="7" id="KW-0547">Nucleotide-binding</keyword>
<evidence type="ECO:0000256" key="2">
    <source>
        <dbReference type="ARBA" id="ARBA00001936"/>
    </source>
</evidence>
<evidence type="ECO:0000256" key="7">
    <source>
        <dbReference type="ARBA" id="ARBA00022741"/>
    </source>
</evidence>
<keyword evidence="10 14" id="KW-1133">Transmembrane helix</keyword>
<evidence type="ECO:0000313" key="17">
    <source>
        <dbReference type="Proteomes" id="UP001434883"/>
    </source>
</evidence>
<feature type="transmembrane region" description="Helical" evidence="14">
    <location>
        <begin position="435"/>
        <end position="457"/>
    </location>
</feature>